<dbReference type="Proteomes" id="UP001283361">
    <property type="component" value="Unassembled WGS sequence"/>
</dbReference>
<name>A0AAE1D5Y5_9GAST</name>
<sequence length="190" mass="21104">MIRADYYHLTRPGSFRGRSNCGVTTKRQEKEILSDYMKLKPIAWAVLFGAPSSQSQEPICQPTWVQQAVTVAPRGVRELNLRASRQCERRSVSRGVTQLLGSMAAWWRALTSGPVSVIRLVSHDWSASALILVRVSHLGADLIKLVVTFTSSVSQTGTLVRGDTQYQADSSRAERDEMAVSKLFVGEKRP</sequence>
<gene>
    <name evidence="1" type="ORF">RRG08_058792</name>
</gene>
<evidence type="ECO:0000313" key="1">
    <source>
        <dbReference type="EMBL" id="KAK3758522.1"/>
    </source>
</evidence>
<evidence type="ECO:0000313" key="2">
    <source>
        <dbReference type="Proteomes" id="UP001283361"/>
    </source>
</evidence>
<protein>
    <submittedName>
        <fullName evidence="1">Uncharacterized protein</fullName>
    </submittedName>
</protein>
<keyword evidence="2" id="KW-1185">Reference proteome</keyword>
<dbReference type="EMBL" id="JAWDGP010005269">
    <property type="protein sequence ID" value="KAK3758522.1"/>
    <property type="molecule type" value="Genomic_DNA"/>
</dbReference>
<organism evidence="1 2">
    <name type="scientific">Elysia crispata</name>
    <name type="common">lettuce slug</name>
    <dbReference type="NCBI Taxonomy" id="231223"/>
    <lineage>
        <taxon>Eukaryota</taxon>
        <taxon>Metazoa</taxon>
        <taxon>Spiralia</taxon>
        <taxon>Lophotrochozoa</taxon>
        <taxon>Mollusca</taxon>
        <taxon>Gastropoda</taxon>
        <taxon>Heterobranchia</taxon>
        <taxon>Euthyneura</taxon>
        <taxon>Panpulmonata</taxon>
        <taxon>Sacoglossa</taxon>
        <taxon>Placobranchoidea</taxon>
        <taxon>Plakobranchidae</taxon>
        <taxon>Elysia</taxon>
    </lineage>
</organism>
<comment type="caution">
    <text evidence="1">The sequence shown here is derived from an EMBL/GenBank/DDBJ whole genome shotgun (WGS) entry which is preliminary data.</text>
</comment>
<dbReference type="AlphaFoldDB" id="A0AAE1D5Y5"/>
<accession>A0AAE1D5Y5</accession>
<reference evidence="1" key="1">
    <citation type="journal article" date="2023" name="G3 (Bethesda)">
        <title>A reference genome for the long-term kleptoplast-retaining sea slug Elysia crispata morphotype clarki.</title>
        <authorList>
            <person name="Eastman K.E."/>
            <person name="Pendleton A.L."/>
            <person name="Shaikh M.A."/>
            <person name="Suttiyut T."/>
            <person name="Ogas R."/>
            <person name="Tomko P."/>
            <person name="Gavelis G."/>
            <person name="Widhalm J.R."/>
            <person name="Wisecaver J.H."/>
        </authorList>
    </citation>
    <scope>NUCLEOTIDE SEQUENCE</scope>
    <source>
        <strain evidence="1">ECLA1</strain>
    </source>
</reference>
<proteinExistence type="predicted"/>